<evidence type="ECO:0000313" key="3">
    <source>
        <dbReference type="Proteomes" id="UP001158986"/>
    </source>
</evidence>
<dbReference type="EMBL" id="CAKLCB010000239">
    <property type="protein sequence ID" value="CAH0517467.1"/>
    <property type="molecule type" value="Genomic_DNA"/>
</dbReference>
<dbReference type="Pfam" id="PF24906">
    <property type="entry name" value="Zf_WRKY19"/>
    <property type="match status" value="1"/>
</dbReference>
<accession>A0ABN8CX50</accession>
<gene>
    <name evidence="2" type="ORF">PBS001_LOCUS4079</name>
</gene>
<name>A0ABN8CX50_9STRA</name>
<proteinExistence type="predicted"/>
<dbReference type="PANTHER" id="PTHR31827:SF1">
    <property type="entry name" value="EMB|CAB89363.1"/>
    <property type="match status" value="1"/>
</dbReference>
<organism evidence="2 3">
    <name type="scientific">Peronospora belbahrii</name>
    <dbReference type="NCBI Taxonomy" id="622444"/>
    <lineage>
        <taxon>Eukaryota</taxon>
        <taxon>Sar</taxon>
        <taxon>Stramenopiles</taxon>
        <taxon>Oomycota</taxon>
        <taxon>Peronosporomycetes</taxon>
        <taxon>Peronosporales</taxon>
        <taxon>Peronosporaceae</taxon>
        <taxon>Peronospora</taxon>
    </lineage>
</organism>
<dbReference type="InterPro" id="IPR056866">
    <property type="entry name" value="Znf_WRKY19"/>
</dbReference>
<comment type="caution">
    <text evidence="2">The sequence shown here is derived from an EMBL/GenBank/DDBJ whole genome shotgun (WGS) entry which is preliminary data.</text>
</comment>
<dbReference type="Proteomes" id="UP001158986">
    <property type="component" value="Unassembled WGS sequence"/>
</dbReference>
<protein>
    <recommendedName>
        <fullName evidence="1">WRKY19-like zinc finger domain-containing protein</fullName>
    </recommendedName>
</protein>
<sequence>MDPSEERENDYLHFLHGMRPDDTNIQTSMPDLSTTQSSELDFRTSFVGPDGLPEIDHDGAEFARMLLAQTEQEQKETEVEDTVTMETGVLQLSSPDTITKVVRDVSALQQAWTGVALFISLVSSANTPSAISLIKELGIALSTVVVKSANRKDARNRSRDTDFAQDTAESLCAPLKVVRTRGWKEDIAKHMAVADFVNTKAARDEISVAADVFRMVAAHGGGKKCEADGCKNWALGGGICLEHKGPGKRCKTLGCTKYDLGGGHCIAHGGGRKCVVEGCDKIRQVNKRCRGHGGKVMCSVLNCDRAAQNRKLCKAHGGGKLCQHEGCTNKQKGKGLCIRHGGGTKCKESNCSAIDRGGGYCKGHGGGKKCSFAYCNKWVIGGGYCPDHLDLEFPHPSEEISRITTNSYLTSESVATI</sequence>
<dbReference type="PANTHER" id="PTHR31827">
    <property type="entry name" value="EMB|CAB89363.1"/>
    <property type="match status" value="1"/>
</dbReference>
<keyword evidence="3" id="KW-1185">Reference proteome</keyword>
<evidence type="ECO:0000313" key="2">
    <source>
        <dbReference type="EMBL" id="CAH0517467.1"/>
    </source>
</evidence>
<feature type="domain" description="WRKY19-like zinc finger" evidence="1">
    <location>
        <begin position="247"/>
        <end position="270"/>
    </location>
</feature>
<evidence type="ECO:0000259" key="1">
    <source>
        <dbReference type="Pfam" id="PF24906"/>
    </source>
</evidence>
<reference evidence="2 3" key="1">
    <citation type="submission" date="2021-11" db="EMBL/GenBank/DDBJ databases">
        <authorList>
            <person name="Islam A."/>
            <person name="Islam S."/>
            <person name="Flora M.S."/>
            <person name="Rahman M."/>
            <person name="Ziaur R.M."/>
            <person name="Epstein J.H."/>
            <person name="Hassan M."/>
            <person name="Klassen M."/>
            <person name="Woodard K."/>
            <person name="Webb A."/>
            <person name="Webby R.J."/>
            <person name="El Zowalaty M.E."/>
        </authorList>
    </citation>
    <scope>NUCLEOTIDE SEQUENCE [LARGE SCALE GENOMIC DNA]</scope>
    <source>
        <strain evidence="2">Pbs1</strain>
    </source>
</reference>